<evidence type="ECO:0000313" key="2">
    <source>
        <dbReference type="EMBL" id="QYT01479.1"/>
    </source>
</evidence>
<feature type="region of interest" description="Disordered" evidence="1">
    <location>
        <begin position="92"/>
        <end position="125"/>
    </location>
</feature>
<protein>
    <submittedName>
        <fullName evidence="2">Uncharacterized protein</fullName>
    </submittedName>
</protein>
<dbReference type="EMBL" id="CP075867">
    <property type="protein sequence ID" value="QYT01479.1"/>
    <property type="molecule type" value="Genomic_DNA"/>
</dbReference>
<gene>
    <name evidence="2" type="ORF">H0G86_008515</name>
</gene>
<organism evidence="2 3">
    <name type="scientific">Trichoderma simmonsii</name>
    <dbReference type="NCBI Taxonomy" id="1491479"/>
    <lineage>
        <taxon>Eukaryota</taxon>
        <taxon>Fungi</taxon>
        <taxon>Dikarya</taxon>
        <taxon>Ascomycota</taxon>
        <taxon>Pezizomycotina</taxon>
        <taxon>Sordariomycetes</taxon>
        <taxon>Hypocreomycetidae</taxon>
        <taxon>Hypocreales</taxon>
        <taxon>Hypocreaceae</taxon>
        <taxon>Trichoderma</taxon>
    </lineage>
</organism>
<dbReference type="Proteomes" id="UP000826661">
    <property type="component" value="Chromosome IV"/>
</dbReference>
<accession>A0A8G0PM11</accession>
<dbReference type="AlphaFoldDB" id="A0A8G0PM11"/>
<evidence type="ECO:0000313" key="3">
    <source>
        <dbReference type="Proteomes" id="UP000826661"/>
    </source>
</evidence>
<name>A0A8G0PM11_9HYPO</name>
<reference evidence="2 3" key="1">
    <citation type="journal article" date="2021" name="BMC Genomics">
        <title>Telomere-to-telomere genome assembly of asparaginase-producing Trichoderma simmonsii.</title>
        <authorList>
            <person name="Chung D."/>
            <person name="Kwon Y.M."/>
            <person name="Yang Y."/>
        </authorList>
    </citation>
    <scope>NUCLEOTIDE SEQUENCE [LARGE SCALE GENOMIC DNA]</scope>
    <source>
        <strain evidence="2 3">GH-Sj1</strain>
    </source>
</reference>
<keyword evidence="3" id="KW-1185">Reference proteome</keyword>
<feature type="compositionally biased region" description="Polar residues" evidence="1">
    <location>
        <begin position="99"/>
        <end position="125"/>
    </location>
</feature>
<sequence>MCQLCAAKNKTMTTGSLLTFSSSRHGGRYRSAMLQVRMYESTGGFVGSTRHPQRHPCQTTSLQQPFPGRDIISHICLSSRDVQQVLPVTNRVGSEPGRTISNTLPANPTPSSTCRASSYTHGSAT</sequence>
<evidence type="ECO:0000256" key="1">
    <source>
        <dbReference type="SAM" id="MobiDB-lite"/>
    </source>
</evidence>
<proteinExistence type="predicted"/>